<keyword evidence="1" id="KW-0472">Membrane</keyword>
<dbReference type="InterPro" id="IPR025324">
    <property type="entry name" value="DUF4230"/>
</dbReference>
<dbReference type="AlphaFoldDB" id="A0A2S6IEW0"/>
<evidence type="ECO:0000313" key="3">
    <source>
        <dbReference type="Proteomes" id="UP000239002"/>
    </source>
</evidence>
<evidence type="ECO:0000313" key="2">
    <source>
        <dbReference type="EMBL" id="PPK92733.1"/>
    </source>
</evidence>
<dbReference type="RefSeq" id="WP_104516622.1">
    <property type="nucleotide sequence ID" value="NZ_MQVW01000014.1"/>
</dbReference>
<reference evidence="2 3" key="1">
    <citation type="submission" date="2018-02" db="EMBL/GenBank/DDBJ databases">
        <title>Genomic Encyclopedia of Archaeal and Bacterial Type Strains, Phase II (KMG-II): from individual species to whole genera.</title>
        <authorList>
            <person name="Goeker M."/>
        </authorList>
    </citation>
    <scope>NUCLEOTIDE SEQUENCE [LARGE SCALE GENOMIC DNA]</scope>
    <source>
        <strain evidence="2 3">DSM 16809</strain>
    </source>
</reference>
<dbReference type="EMBL" id="PTJE01000009">
    <property type="protein sequence ID" value="PPK92733.1"/>
    <property type="molecule type" value="Genomic_DNA"/>
</dbReference>
<dbReference type="OrthoDB" id="5700441at2"/>
<keyword evidence="1" id="KW-0812">Transmembrane</keyword>
<evidence type="ECO:0000256" key="1">
    <source>
        <dbReference type="SAM" id="Phobius"/>
    </source>
</evidence>
<gene>
    <name evidence="2" type="ORF">LY01_02818</name>
</gene>
<accession>A0A2S6IEW0</accession>
<dbReference type="Pfam" id="PF14014">
    <property type="entry name" value="DUF4230"/>
    <property type="match status" value="1"/>
</dbReference>
<feature type="transmembrane region" description="Helical" evidence="1">
    <location>
        <begin position="7"/>
        <end position="25"/>
    </location>
</feature>
<comment type="caution">
    <text evidence="2">The sequence shown here is derived from an EMBL/GenBank/DDBJ whole genome shotgun (WGS) entry which is preliminary data.</text>
</comment>
<protein>
    <submittedName>
        <fullName evidence="2">Uncharacterized protein DUF4230</fullName>
    </submittedName>
</protein>
<keyword evidence="3" id="KW-1185">Reference proteome</keyword>
<organism evidence="2 3">
    <name type="scientific">Nonlabens xylanidelens</name>
    <dbReference type="NCBI Taxonomy" id="191564"/>
    <lineage>
        <taxon>Bacteria</taxon>
        <taxon>Pseudomonadati</taxon>
        <taxon>Bacteroidota</taxon>
        <taxon>Flavobacteriia</taxon>
        <taxon>Flavobacteriales</taxon>
        <taxon>Flavobacteriaceae</taxon>
        <taxon>Nonlabens</taxon>
    </lineage>
</organism>
<name>A0A2S6IEW0_9FLAO</name>
<sequence length="207" mass="24081">MKDIFKYIISGLIAVSIFYLGSRLLDRNEDRELLLAQTALIQKEINNTSKLVVTEMKYAKVFTYEGTKSYGWDFFRSQKSAIIISNAEAQISYDLKQLKHELDPESKTIFITYIPQPEIKVNPHLDYFKMDDGILNKFEGRDINKMERQITAKIKEDILKDEVIKNAQNRLLTELSNIYLLSSSMGWKLVYNDTEINSTKEMDAILF</sequence>
<keyword evidence="1" id="KW-1133">Transmembrane helix</keyword>
<dbReference type="Proteomes" id="UP000239002">
    <property type="component" value="Unassembled WGS sequence"/>
</dbReference>
<proteinExistence type="predicted"/>